<protein>
    <recommendedName>
        <fullName evidence="10">GOLD domain-containing protein</fullName>
    </recommendedName>
</protein>
<dbReference type="GO" id="GO:0016020">
    <property type="term" value="C:membrane"/>
    <property type="evidence" value="ECO:0007669"/>
    <property type="project" value="UniProtKB-SubCell"/>
</dbReference>
<keyword evidence="4 9" id="KW-0732">Signal</keyword>
<dbReference type="AlphaFoldDB" id="A0A8S1XDA1"/>
<dbReference type="EMBL" id="CAJJDO010000121">
    <property type="protein sequence ID" value="CAD8199236.1"/>
    <property type="molecule type" value="Genomic_DNA"/>
</dbReference>
<accession>A0A8S1XDA1</accession>
<name>A0A8S1XDA1_9CILI</name>
<evidence type="ECO:0000256" key="8">
    <source>
        <dbReference type="SAM" id="Phobius"/>
    </source>
</evidence>
<feature type="compositionally biased region" description="Polar residues" evidence="7">
    <location>
        <begin position="34"/>
        <end position="52"/>
    </location>
</feature>
<comment type="subcellular location">
    <subcellularLocation>
        <location evidence="1">Membrane</location>
        <topology evidence="1">Single-pass type I membrane protein</topology>
    </subcellularLocation>
</comment>
<dbReference type="Pfam" id="PF01105">
    <property type="entry name" value="EMP24_GP25L"/>
    <property type="match status" value="1"/>
</dbReference>
<keyword evidence="3 8" id="KW-0812">Transmembrane</keyword>
<evidence type="ECO:0000256" key="1">
    <source>
        <dbReference type="ARBA" id="ARBA00004479"/>
    </source>
</evidence>
<evidence type="ECO:0000256" key="5">
    <source>
        <dbReference type="ARBA" id="ARBA00022989"/>
    </source>
</evidence>
<evidence type="ECO:0000256" key="4">
    <source>
        <dbReference type="ARBA" id="ARBA00022729"/>
    </source>
</evidence>
<evidence type="ECO:0000313" key="12">
    <source>
        <dbReference type="Proteomes" id="UP000689195"/>
    </source>
</evidence>
<feature type="domain" description="GOLD" evidence="10">
    <location>
        <begin position="139"/>
        <end position="304"/>
    </location>
</feature>
<dbReference type="InterPro" id="IPR009038">
    <property type="entry name" value="GOLD_dom"/>
</dbReference>
<dbReference type="PANTHER" id="PTHR22811">
    <property type="entry name" value="TRANSMEMBRANE EMP24 DOMAIN-CONTAINING PROTEIN"/>
    <property type="match status" value="1"/>
</dbReference>
<keyword evidence="6 8" id="KW-0472">Membrane</keyword>
<feature type="region of interest" description="Disordered" evidence="7">
    <location>
        <begin position="27"/>
        <end position="61"/>
    </location>
</feature>
<keyword evidence="12" id="KW-1185">Reference proteome</keyword>
<dbReference type="InterPro" id="IPR015720">
    <property type="entry name" value="Emp24-like"/>
</dbReference>
<gene>
    <name evidence="11" type="ORF">PPENT_87.1.T1210073</name>
</gene>
<feature type="transmembrane region" description="Helical" evidence="8">
    <location>
        <begin position="277"/>
        <end position="299"/>
    </location>
</feature>
<evidence type="ECO:0000256" key="7">
    <source>
        <dbReference type="SAM" id="MobiDB-lite"/>
    </source>
</evidence>
<evidence type="ECO:0000256" key="3">
    <source>
        <dbReference type="ARBA" id="ARBA00022692"/>
    </source>
</evidence>
<comment type="caution">
    <text evidence="11">The sequence shown here is derived from an EMBL/GenBank/DDBJ whole genome shotgun (WGS) entry which is preliminary data.</text>
</comment>
<feature type="signal peptide" evidence="9">
    <location>
        <begin position="1"/>
        <end position="18"/>
    </location>
</feature>
<evidence type="ECO:0000256" key="2">
    <source>
        <dbReference type="ARBA" id="ARBA00007104"/>
    </source>
</evidence>
<sequence>MRLLIFYVFLILIIFAYAKTNPQNKLQDFKKKNNQGTRQNNINKSSDTRSSGNQNKNQTIKNNTYKESQLKILNELKPLFGLRKQDQNRDQNGQVFNKKIALNLEQSNQTQKGTGIGSDDEQMIFIWDQQLGDFEPEFTLTFDLPSGSIEIFYEDILQPTNIKGAFFISQIQREERIDFFIKSSNNTLIYSKEKVIEGIFNIDILEKGEYKFIFQNKRTKDVHDSVQEFLKIEDLDPLEQRIERISMAMRDNYYFDKMTGQKFESNLREVQNSNENLYIFSIIEIVGMILITLWQVFYLKRIINNQRIF</sequence>
<evidence type="ECO:0000259" key="10">
    <source>
        <dbReference type="SMART" id="SM01190"/>
    </source>
</evidence>
<dbReference type="Proteomes" id="UP000689195">
    <property type="component" value="Unassembled WGS sequence"/>
</dbReference>
<dbReference type="OrthoDB" id="1929172at2759"/>
<organism evidence="11 12">
    <name type="scientific">Paramecium pentaurelia</name>
    <dbReference type="NCBI Taxonomy" id="43138"/>
    <lineage>
        <taxon>Eukaryota</taxon>
        <taxon>Sar</taxon>
        <taxon>Alveolata</taxon>
        <taxon>Ciliophora</taxon>
        <taxon>Intramacronucleata</taxon>
        <taxon>Oligohymenophorea</taxon>
        <taxon>Peniculida</taxon>
        <taxon>Parameciidae</taxon>
        <taxon>Paramecium</taxon>
    </lineage>
</organism>
<proteinExistence type="inferred from homology"/>
<evidence type="ECO:0000256" key="9">
    <source>
        <dbReference type="SAM" id="SignalP"/>
    </source>
</evidence>
<dbReference type="SMART" id="SM01190">
    <property type="entry name" value="EMP24_GP25L"/>
    <property type="match status" value="1"/>
</dbReference>
<keyword evidence="5 8" id="KW-1133">Transmembrane helix</keyword>
<feature type="chain" id="PRO_5035883800" description="GOLD domain-containing protein" evidence="9">
    <location>
        <begin position="19"/>
        <end position="309"/>
    </location>
</feature>
<reference evidence="11" key="1">
    <citation type="submission" date="2021-01" db="EMBL/GenBank/DDBJ databases">
        <authorList>
            <consortium name="Genoscope - CEA"/>
            <person name="William W."/>
        </authorList>
    </citation>
    <scope>NUCLEOTIDE SEQUENCE</scope>
</reference>
<comment type="similarity">
    <text evidence="2">Belongs to the EMP24/GP25L family.</text>
</comment>
<evidence type="ECO:0000313" key="11">
    <source>
        <dbReference type="EMBL" id="CAD8199236.1"/>
    </source>
</evidence>
<evidence type="ECO:0000256" key="6">
    <source>
        <dbReference type="ARBA" id="ARBA00023136"/>
    </source>
</evidence>